<sequence length="607" mass="66320">MDFLLEVTLFLLAAVIAVPVFQWLGFGAVLGYLVAGVVMGPSLFGVIDDVESMLQFSKIGVVLLLFLVGLELAPQRLWVMRHNIFGLGMAGVLVCALPIGLVAFWSFGLDWQASLIVGLGLSFSSTAFAMQVLAEHNEMSSPHGRSAFAMLLFKYIALLPLLAAIPLMSEGSSASMSPGDVALAIVRTLAVLVAVIVGGHYLLRPVFRTVARVGARETFTATALLIVLGVSQILKMAGMPMELGAFLAGVLLADSEYRHEIHVSIEPFKGLLMGLFFMSVGMSADLHMLADMPGLIFGITGAVLVLKMVLIYATGRAGGMDGRSSRALAALMPQGGELAFILFSMAAVYGVMGEMTTDVLIAVVILTMAATPFTVLFNRRVVDPLLASDVIDNRPYDAVDQDEEKPKVLICGFGGFGQMVGRLLHSANIPFSALDSNPLQVDFIRRYGHRIYYGDPARVDLLKSAGAADAEAIIVAVENAEYSMRIVDHIRRNFPWVPVYARARNRQHVWRLMDLGCRVITRETLAGSLNMGEQLLQIFGWDEEEARESVEHFRQHDEEQLRKYYAIHQEEGSRNPSDQEIIDELEGLFESDEAESIDPEGLHQPDT</sequence>
<evidence type="ECO:0000256" key="8">
    <source>
        <dbReference type="ARBA" id="ARBA00022989"/>
    </source>
</evidence>
<keyword evidence="6 12" id="KW-0812">Transmembrane</keyword>
<feature type="transmembrane region" description="Helical" evidence="12">
    <location>
        <begin position="295"/>
        <end position="315"/>
    </location>
</feature>
<evidence type="ECO:0000256" key="7">
    <source>
        <dbReference type="ARBA" id="ARBA00022958"/>
    </source>
</evidence>
<dbReference type="AlphaFoldDB" id="A0A4R7JXB4"/>
<organism evidence="14 15">
    <name type="scientific">Halospina denitrificans</name>
    <dbReference type="NCBI Taxonomy" id="332522"/>
    <lineage>
        <taxon>Bacteria</taxon>
        <taxon>Pseudomonadati</taxon>
        <taxon>Pseudomonadota</taxon>
        <taxon>Gammaproteobacteria</taxon>
        <taxon>Halospina</taxon>
    </lineage>
</organism>
<dbReference type="InterPro" id="IPR036291">
    <property type="entry name" value="NAD(P)-bd_dom_sf"/>
</dbReference>
<feature type="transmembrane region" description="Helical" evidence="12">
    <location>
        <begin position="181"/>
        <end position="203"/>
    </location>
</feature>
<feature type="transmembrane region" description="Helical" evidence="12">
    <location>
        <begin position="327"/>
        <end position="347"/>
    </location>
</feature>
<evidence type="ECO:0000256" key="3">
    <source>
        <dbReference type="ARBA" id="ARBA00022448"/>
    </source>
</evidence>
<evidence type="ECO:0000313" key="15">
    <source>
        <dbReference type="Proteomes" id="UP000295830"/>
    </source>
</evidence>
<dbReference type="Proteomes" id="UP000295830">
    <property type="component" value="Unassembled WGS sequence"/>
</dbReference>
<dbReference type="RefSeq" id="WP_166645986.1">
    <property type="nucleotide sequence ID" value="NZ_SOAX01000002.1"/>
</dbReference>
<dbReference type="Gene3D" id="1.20.1530.20">
    <property type="match status" value="1"/>
</dbReference>
<protein>
    <submittedName>
        <fullName evidence="14">Kef-type potassium/proton antiporter (CPA2 family)</fullName>
    </submittedName>
</protein>
<dbReference type="GO" id="GO:1902600">
    <property type="term" value="P:proton transmembrane transport"/>
    <property type="evidence" value="ECO:0007669"/>
    <property type="project" value="InterPro"/>
</dbReference>
<dbReference type="GO" id="GO:0008324">
    <property type="term" value="F:monoatomic cation transmembrane transporter activity"/>
    <property type="evidence" value="ECO:0007669"/>
    <property type="project" value="InterPro"/>
</dbReference>
<feature type="domain" description="RCK N-terminal" evidence="13">
    <location>
        <begin position="405"/>
        <end position="524"/>
    </location>
</feature>
<dbReference type="PROSITE" id="PS51201">
    <property type="entry name" value="RCK_N"/>
    <property type="match status" value="1"/>
</dbReference>
<dbReference type="PANTHER" id="PTHR46157">
    <property type="entry name" value="K(+) EFFLUX ANTIPORTER 3, CHLOROPLASTIC"/>
    <property type="match status" value="1"/>
</dbReference>
<evidence type="ECO:0000256" key="10">
    <source>
        <dbReference type="ARBA" id="ARBA00023136"/>
    </source>
</evidence>
<feature type="transmembrane region" description="Helical" evidence="12">
    <location>
        <begin position="359"/>
        <end position="377"/>
    </location>
</feature>
<gene>
    <name evidence="14" type="ORF">DES49_0920</name>
</gene>
<feature type="transmembrane region" description="Helical" evidence="12">
    <location>
        <begin position="146"/>
        <end position="169"/>
    </location>
</feature>
<dbReference type="EMBL" id="SOAX01000002">
    <property type="protein sequence ID" value="TDT43110.1"/>
    <property type="molecule type" value="Genomic_DNA"/>
</dbReference>
<name>A0A4R7JXB4_9GAMM</name>
<feature type="transmembrane region" description="Helical" evidence="12">
    <location>
        <begin position="84"/>
        <end position="107"/>
    </location>
</feature>
<dbReference type="InterPro" id="IPR006153">
    <property type="entry name" value="Cation/H_exchanger_TM"/>
</dbReference>
<comment type="similarity">
    <text evidence="2">Belongs to the monovalent cation:proton antiporter 2 (CPA2) transporter (TC 2.A.37) family.</text>
</comment>
<feature type="compositionally biased region" description="Acidic residues" evidence="11">
    <location>
        <begin position="586"/>
        <end position="598"/>
    </location>
</feature>
<evidence type="ECO:0000256" key="9">
    <source>
        <dbReference type="ARBA" id="ARBA00023065"/>
    </source>
</evidence>
<keyword evidence="8 12" id="KW-1133">Transmembrane helix</keyword>
<keyword evidence="9" id="KW-0406">Ion transport</keyword>
<feature type="transmembrane region" description="Helical" evidence="12">
    <location>
        <begin position="53"/>
        <end position="72"/>
    </location>
</feature>
<feature type="transmembrane region" description="Helical" evidence="12">
    <location>
        <begin position="7"/>
        <end position="33"/>
    </location>
</feature>
<keyword evidence="4" id="KW-0050">Antiport</keyword>
<dbReference type="GO" id="GO:0015297">
    <property type="term" value="F:antiporter activity"/>
    <property type="evidence" value="ECO:0007669"/>
    <property type="project" value="UniProtKB-KW"/>
</dbReference>
<dbReference type="Pfam" id="PF00999">
    <property type="entry name" value="Na_H_Exchanger"/>
    <property type="match status" value="1"/>
</dbReference>
<evidence type="ECO:0000256" key="1">
    <source>
        <dbReference type="ARBA" id="ARBA00004127"/>
    </source>
</evidence>
<dbReference type="FunFam" id="3.40.50.720:FF:000036">
    <property type="entry name" value="Glutathione-regulated potassium-efflux system protein KefB"/>
    <property type="match status" value="1"/>
</dbReference>
<dbReference type="PANTHER" id="PTHR46157:SF4">
    <property type="entry name" value="K(+) EFFLUX ANTIPORTER 3, CHLOROPLASTIC"/>
    <property type="match status" value="1"/>
</dbReference>
<dbReference type="NCBIfam" id="TIGR00932">
    <property type="entry name" value="2a37"/>
    <property type="match status" value="1"/>
</dbReference>
<evidence type="ECO:0000259" key="13">
    <source>
        <dbReference type="PROSITE" id="PS51201"/>
    </source>
</evidence>
<keyword evidence="10 12" id="KW-0472">Membrane</keyword>
<evidence type="ECO:0000313" key="14">
    <source>
        <dbReference type="EMBL" id="TDT43110.1"/>
    </source>
</evidence>
<dbReference type="InterPro" id="IPR004771">
    <property type="entry name" value="K/H_exchanger"/>
</dbReference>
<dbReference type="Pfam" id="PF02254">
    <property type="entry name" value="TrkA_N"/>
    <property type="match status" value="1"/>
</dbReference>
<evidence type="ECO:0000256" key="5">
    <source>
        <dbReference type="ARBA" id="ARBA00022538"/>
    </source>
</evidence>
<proteinExistence type="inferred from homology"/>
<comment type="subcellular location">
    <subcellularLocation>
        <location evidence="1">Endomembrane system</location>
        <topology evidence="1">Multi-pass membrane protein</topology>
    </subcellularLocation>
</comment>
<comment type="caution">
    <text evidence="14">The sequence shown here is derived from an EMBL/GenBank/DDBJ whole genome shotgun (WGS) entry which is preliminary data.</text>
</comment>
<dbReference type="GO" id="GO:0006813">
    <property type="term" value="P:potassium ion transport"/>
    <property type="evidence" value="ECO:0007669"/>
    <property type="project" value="UniProtKB-KW"/>
</dbReference>
<reference evidence="14 15" key="1">
    <citation type="submission" date="2019-03" db="EMBL/GenBank/DDBJ databases">
        <title>Genomic Encyclopedia of Type Strains, Phase IV (KMG-IV): sequencing the most valuable type-strain genomes for metagenomic binning, comparative biology and taxonomic classification.</title>
        <authorList>
            <person name="Goeker M."/>
        </authorList>
    </citation>
    <scope>NUCLEOTIDE SEQUENCE [LARGE SCALE GENOMIC DNA]</scope>
    <source>
        <strain evidence="14 15">DSM 15505</strain>
    </source>
</reference>
<dbReference type="Gene3D" id="3.40.50.720">
    <property type="entry name" value="NAD(P)-binding Rossmann-like Domain"/>
    <property type="match status" value="1"/>
</dbReference>
<dbReference type="InterPro" id="IPR003148">
    <property type="entry name" value="RCK_N"/>
</dbReference>
<feature type="transmembrane region" description="Helical" evidence="12">
    <location>
        <begin position="113"/>
        <end position="134"/>
    </location>
</feature>
<keyword evidence="7" id="KW-0630">Potassium</keyword>
<keyword evidence="5" id="KW-0633">Potassium transport</keyword>
<evidence type="ECO:0000256" key="12">
    <source>
        <dbReference type="SAM" id="Phobius"/>
    </source>
</evidence>
<keyword evidence="15" id="KW-1185">Reference proteome</keyword>
<evidence type="ECO:0000256" key="11">
    <source>
        <dbReference type="SAM" id="MobiDB-lite"/>
    </source>
</evidence>
<feature type="region of interest" description="Disordered" evidence="11">
    <location>
        <begin position="586"/>
        <end position="607"/>
    </location>
</feature>
<evidence type="ECO:0000256" key="4">
    <source>
        <dbReference type="ARBA" id="ARBA00022449"/>
    </source>
</evidence>
<dbReference type="GO" id="GO:0005886">
    <property type="term" value="C:plasma membrane"/>
    <property type="evidence" value="ECO:0007669"/>
    <property type="project" value="TreeGrafter"/>
</dbReference>
<evidence type="ECO:0000256" key="6">
    <source>
        <dbReference type="ARBA" id="ARBA00022692"/>
    </source>
</evidence>
<dbReference type="InterPro" id="IPR038770">
    <property type="entry name" value="Na+/solute_symporter_sf"/>
</dbReference>
<dbReference type="SUPFAM" id="SSF51735">
    <property type="entry name" value="NAD(P)-binding Rossmann-fold domains"/>
    <property type="match status" value="1"/>
</dbReference>
<accession>A0A4R7JXB4</accession>
<evidence type="ECO:0000256" key="2">
    <source>
        <dbReference type="ARBA" id="ARBA00005551"/>
    </source>
</evidence>
<dbReference type="GO" id="GO:0012505">
    <property type="term" value="C:endomembrane system"/>
    <property type="evidence" value="ECO:0007669"/>
    <property type="project" value="UniProtKB-SubCell"/>
</dbReference>
<keyword evidence="3" id="KW-0813">Transport</keyword>